<evidence type="ECO:0000256" key="3">
    <source>
        <dbReference type="ARBA" id="ARBA00022553"/>
    </source>
</evidence>
<dbReference type="GO" id="GO:0000155">
    <property type="term" value="F:phosphorelay sensor kinase activity"/>
    <property type="evidence" value="ECO:0007669"/>
    <property type="project" value="InterPro"/>
</dbReference>
<dbReference type="InterPro" id="IPR035965">
    <property type="entry name" value="PAS-like_dom_sf"/>
</dbReference>
<dbReference type="SUPFAM" id="SSF55874">
    <property type="entry name" value="ATPase domain of HSP90 chaperone/DNA topoisomerase II/histidine kinase"/>
    <property type="match status" value="1"/>
</dbReference>
<dbReference type="SMART" id="SM00086">
    <property type="entry name" value="PAC"/>
    <property type="match status" value="4"/>
</dbReference>
<feature type="domain" description="PAC" evidence="8">
    <location>
        <begin position="279"/>
        <end position="331"/>
    </location>
</feature>
<evidence type="ECO:0000313" key="9">
    <source>
        <dbReference type="EMBL" id="CDM62640.1"/>
    </source>
</evidence>
<dbReference type="Gene3D" id="3.30.450.20">
    <property type="entry name" value="PAS domain"/>
    <property type="match status" value="4"/>
</dbReference>
<dbReference type="Pfam" id="PF02518">
    <property type="entry name" value="HATPase_c"/>
    <property type="match status" value="1"/>
</dbReference>
<dbReference type="AlphaFoldDB" id="W6RR61"/>
<dbReference type="InterPro" id="IPR004358">
    <property type="entry name" value="Sig_transdc_His_kin-like_C"/>
</dbReference>
<comment type="catalytic activity">
    <reaction evidence="1">
        <text>ATP + protein L-histidine = ADP + protein N-phospho-L-histidine.</text>
        <dbReference type="EC" id="2.7.13.3"/>
    </reaction>
</comment>
<keyword evidence="4" id="KW-0808">Transferase</keyword>
<protein>
    <recommendedName>
        <fullName evidence="2">histidine kinase</fullName>
        <ecNumber evidence="2">2.7.13.3</ecNumber>
    </recommendedName>
</protein>
<dbReference type="RefSeq" id="WP_024315943.1">
    <property type="nucleotide sequence ID" value="NZ_ATTO01000027.1"/>
</dbReference>
<dbReference type="Proteomes" id="UP000019443">
    <property type="component" value="Plasmid pLPU83d"/>
</dbReference>
<dbReference type="KEGG" id="rhl:LPU83_pLPU83d_1270"/>
<dbReference type="InterPro" id="IPR003661">
    <property type="entry name" value="HisK_dim/P_dom"/>
</dbReference>
<feature type="domain" description="PAC" evidence="8">
    <location>
        <begin position="532"/>
        <end position="583"/>
    </location>
</feature>
<dbReference type="SMART" id="SM00387">
    <property type="entry name" value="HATPase_c"/>
    <property type="match status" value="1"/>
</dbReference>
<dbReference type="PANTHER" id="PTHR43304">
    <property type="entry name" value="PHYTOCHROME-LIKE PROTEIN CPH1"/>
    <property type="match status" value="1"/>
</dbReference>
<dbReference type="InterPro" id="IPR000700">
    <property type="entry name" value="PAS-assoc_C"/>
</dbReference>
<dbReference type="EMBL" id="HG916855">
    <property type="protein sequence ID" value="CDM62640.1"/>
    <property type="molecule type" value="Genomic_DNA"/>
</dbReference>
<dbReference type="PROSITE" id="PS50109">
    <property type="entry name" value="HIS_KIN"/>
    <property type="match status" value="1"/>
</dbReference>
<organism evidence="9 10">
    <name type="scientific">Rhizobium favelukesii</name>
    <dbReference type="NCBI Taxonomy" id="348824"/>
    <lineage>
        <taxon>Bacteria</taxon>
        <taxon>Pseudomonadati</taxon>
        <taxon>Pseudomonadota</taxon>
        <taxon>Alphaproteobacteria</taxon>
        <taxon>Hyphomicrobiales</taxon>
        <taxon>Rhizobiaceae</taxon>
        <taxon>Rhizobium/Agrobacterium group</taxon>
        <taxon>Rhizobium</taxon>
    </lineage>
</organism>
<feature type="compositionally biased region" description="Basic and acidic residues" evidence="6">
    <location>
        <begin position="947"/>
        <end position="980"/>
    </location>
</feature>
<dbReference type="SUPFAM" id="SSF47384">
    <property type="entry name" value="Homodimeric domain of signal transducing histidine kinase"/>
    <property type="match status" value="1"/>
</dbReference>
<dbReference type="InterPro" id="IPR052162">
    <property type="entry name" value="Sensor_kinase/Photoreceptor"/>
</dbReference>
<dbReference type="PROSITE" id="PS50113">
    <property type="entry name" value="PAC"/>
    <property type="match status" value="3"/>
</dbReference>
<dbReference type="InterPro" id="IPR036890">
    <property type="entry name" value="HATPase_C_sf"/>
</dbReference>
<dbReference type="PATRIC" id="fig|348824.6.peg.6988"/>
<keyword evidence="5" id="KW-0418">Kinase</keyword>
<proteinExistence type="predicted"/>
<dbReference type="EC" id="2.7.13.3" evidence="2"/>
<dbReference type="Gene3D" id="2.10.70.100">
    <property type="match status" value="1"/>
</dbReference>
<dbReference type="CDD" id="cd00130">
    <property type="entry name" value="PAS"/>
    <property type="match status" value="4"/>
</dbReference>
<dbReference type="HOGENOM" id="CLU_000445_114_39_5"/>
<dbReference type="Pfam" id="PF08447">
    <property type="entry name" value="PAS_3"/>
    <property type="match status" value="4"/>
</dbReference>
<evidence type="ECO:0000256" key="2">
    <source>
        <dbReference type="ARBA" id="ARBA00012438"/>
    </source>
</evidence>
<dbReference type="InterPro" id="IPR001610">
    <property type="entry name" value="PAC"/>
</dbReference>
<evidence type="ECO:0000256" key="5">
    <source>
        <dbReference type="ARBA" id="ARBA00022777"/>
    </source>
</evidence>
<keyword evidence="3" id="KW-0597">Phosphoprotein</keyword>
<dbReference type="InterPro" id="IPR005467">
    <property type="entry name" value="His_kinase_dom"/>
</dbReference>
<name>W6RR61_9HYPH</name>
<evidence type="ECO:0000256" key="4">
    <source>
        <dbReference type="ARBA" id="ARBA00022679"/>
    </source>
</evidence>
<sequence length="980" mass="109916">MNRAMTQSDPSRLRGCLNNLISLVALSAMWVGGDLSEIGSRLIEALSAMLEVDFIFLKIDVSADQRLELSHFAQGFAAAGRQEILECLMALFGANVADWPTKSRFSSNGTTFHIASAQLGMSNLTGLLIAGSRDPSFPNEEQRLILNVASNHAALAAQEAANRIAERKKATLLEQEATKRTRELAVSNDALMREITDRRREEALRDSELNARLLVDSVPGLVAILSPAGDVQAANRQLLTYCGISIEEFNNWATNGSIHEEDLPTVVRFSEALARGKSFEYEARVRRHDGVYRWFHLRGLPFRNTNAVIVRWYVFLADIEERKQVEAARERNERDLYQIINTIPVMAWSAKPDGTIDFVNRHILQSVEVPPGAAKGWDWFHAVHPEDVESLGAVWRELMSSQVPGQVEARLKCQDGSFRWFLVRFNPLFAQDGRLMKWYGTNTDIHDSSEANQDLRRSEAFLAQGQRLTMTGSIWWRPLTDDMFWSTEAFRLFEYRLDEKPTIELMLSRCHPEDVGQLQSTVAQLNTVGSPADFEYRLRMEDGRIKHLHAVLQNVGSEAGDAEIFGAITDITERKIAEDKLRHSEMLLLAGQKMSQTGTFSWWLDNDNVSGSEEFYRIFEFEPGSPTTLERIASRIHPADLPLLREKIQAARDGLDNSEYQIRLLFENGAIKHVRGISRMVEHKDGRIECIGATQDVTLRQLAEDARDKGRSDLFHVTRSMSLGEMAASIAHEVNQPLSGIMTNTNTCLRLLSADPPNLPVALKAVQRTLRDSQRAADVIARLRALFKKTATVCEPLDLNEAAKQVITLVGADFQRRKIVVRTEMDGDLPLIEGDRVQLQQVVLNLLRNAADAIDEGGSEVREIVLRTGQEADGAVRLTVQDTGRGVDPENIDMLFQAFHSTKPEGMGIGLSVSRSILESHRGRIWAEGRHEGPGASFGFSIPRHASSREAELTDTRPETKSRSDVSKEYRFDEALRGRD</sequence>
<evidence type="ECO:0000313" key="10">
    <source>
        <dbReference type="Proteomes" id="UP000019443"/>
    </source>
</evidence>
<dbReference type="Pfam" id="PF00512">
    <property type="entry name" value="HisKA"/>
    <property type="match status" value="1"/>
</dbReference>
<dbReference type="SMART" id="SM00388">
    <property type="entry name" value="HisKA"/>
    <property type="match status" value="1"/>
</dbReference>
<dbReference type="InterPro" id="IPR013655">
    <property type="entry name" value="PAS_fold_3"/>
</dbReference>
<gene>
    <name evidence="9" type="ORF">LPU83_pLPU83d_1270</name>
</gene>
<feature type="domain" description="PAC" evidence="8">
    <location>
        <begin position="405"/>
        <end position="457"/>
    </location>
</feature>
<dbReference type="Gene3D" id="1.10.287.130">
    <property type="match status" value="1"/>
</dbReference>
<feature type="region of interest" description="Disordered" evidence="6">
    <location>
        <begin position="929"/>
        <end position="980"/>
    </location>
</feature>
<evidence type="ECO:0000256" key="1">
    <source>
        <dbReference type="ARBA" id="ARBA00000085"/>
    </source>
</evidence>
<dbReference type="NCBIfam" id="TIGR00229">
    <property type="entry name" value="sensory_box"/>
    <property type="match status" value="2"/>
</dbReference>
<feature type="domain" description="Histidine kinase" evidence="7">
    <location>
        <begin position="729"/>
        <end position="946"/>
    </location>
</feature>
<dbReference type="InterPro" id="IPR003594">
    <property type="entry name" value="HATPase_dom"/>
</dbReference>
<reference evidence="9" key="1">
    <citation type="submission" date="2013-11" db="EMBL/GenBank/DDBJ databases">
        <title>Draft genome sequence of the broad-host-range Rhizobium sp. LPU83 strain, a member of the low-genetic diversity Oregon-like Rhizobium sp. group.</title>
        <authorList>
            <person name="Wibberg D."/>
            <person name="Puehler A."/>
            <person name="Schlueter A."/>
        </authorList>
    </citation>
    <scope>NUCLEOTIDE SEQUENCE [LARGE SCALE GENOMIC DNA]</scope>
    <source>
        <strain evidence="9">LPU83</strain>
        <plasmid evidence="9">pLPU83d</plasmid>
    </source>
</reference>
<keyword evidence="9" id="KW-0614">Plasmid</keyword>
<evidence type="ECO:0000256" key="6">
    <source>
        <dbReference type="SAM" id="MobiDB-lite"/>
    </source>
</evidence>
<geneLocation type="plasmid" evidence="9 10">
    <name>pLPU83d</name>
</geneLocation>
<dbReference type="PANTHER" id="PTHR43304:SF1">
    <property type="entry name" value="PAC DOMAIN-CONTAINING PROTEIN"/>
    <property type="match status" value="1"/>
</dbReference>
<dbReference type="InterPro" id="IPR000014">
    <property type="entry name" value="PAS"/>
</dbReference>
<evidence type="ECO:0000259" key="8">
    <source>
        <dbReference type="PROSITE" id="PS50113"/>
    </source>
</evidence>
<keyword evidence="10" id="KW-1185">Reference proteome</keyword>
<accession>W6RR61</accession>
<dbReference type="SUPFAM" id="SSF55785">
    <property type="entry name" value="PYP-like sensor domain (PAS domain)"/>
    <property type="match status" value="4"/>
</dbReference>
<dbReference type="InterPro" id="IPR036097">
    <property type="entry name" value="HisK_dim/P_sf"/>
</dbReference>
<dbReference type="SMART" id="SM00091">
    <property type="entry name" value="PAS"/>
    <property type="match status" value="3"/>
</dbReference>
<dbReference type="PRINTS" id="PR00344">
    <property type="entry name" value="BCTRLSENSOR"/>
</dbReference>
<dbReference type="Gene3D" id="3.30.565.10">
    <property type="entry name" value="Histidine kinase-like ATPase, C-terminal domain"/>
    <property type="match status" value="1"/>
</dbReference>
<dbReference type="CDD" id="cd00082">
    <property type="entry name" value="HisKA"/>
    <property type="match status" value="1"/>
</dbReference>
<evidence type="ECO:0000259" key="7">
    <source>
        <dbReference type="PROSITE" id="PS50109"/>
    </source>
</evidence>